<sequence>LNISMIIIVTQGTNGMKKYAQALNSQQCYSLLHSYPLYIIMDDVYDDCQLHKDKFFRRHCTIVRFMKGNINPNDWLLVMDADIAVINPNMLVL</sequence>
<name>A0AAV5WMT2_9BILA</name>
<dbReference type="InterPro" id="IPR004988">
    <property type="entry name" value="DUF273"/>
</dbReference>
<dbReference type="InterPro" id="IPR029044">
    <property type="entry name" value="Nucleotide-diphossugar_trans"/>
</dbReference>
<evidence type="ECO:0000313" key="1">
    <source>
        <dbReference type="EMBL" id="GMT33601.1"/>
    </source>
</evidence>
<dbReference type="AlphaFoldDB" id="A0AAV5WMT2"/>
<dbReference type="PANTHER" id="PTHR31562:SF9">
    <property type="entry name" value="GLYCOSYLTRANSFERASE FAMILY 8 PROTEIN"/>
    <property type="match status" value="1"/>
</dbReference>
<feature type="non-terminal residue" evidence="1">
    <location>
        <position position="1"/>
    </location>
</feature>
<dbReference type="Proteomes" id="UP001432322">
    <property type="component" value="Unassembled WGS sequence"/>
</dbReference>
<evidence type="ECO:0000313" key="2">
    <source>
        <dbReference type="Proteomes" id="UP001432322"/>
    </source>
</evidence>
<organism evidence="1 2">
    <name type="scientific">Pristionchus fissidentatus</name>
    <dbReference type="NCBI Taxonomy" id="1538716"/>
    <lineage>
        <taxon>Eukaryota</taxon>
        <taxon>Metazoa</taxon>
        <taxon>Ecdysozoa</taxon>
        <taxon>Nematoda</taxon>
        <taxon>Chromadorea</taxon>
        <taxon>Rhabditida</taxon>
        <taxon>Rhabditina</taxon>
        <taxon>Diplogasteromorpha</taxon>
        <taxon>Diplogasteroidea</taxon>
        <taxon>Neodiplogasteridae</taxon>
        <taxon>Pristionchus</taxon>
    </lineage>
</organism>
<reference evidence="1" key="1">
    <citation type="submission" date="2023-10" db="EMBL/GenBank/DDBJ databases">
        <title>Genome assembly of Pristionchus species.</title>
        <authorList>
            <person name="Yoshida K."/>
            <person name="Sommer R.J."/>
        </authorList>
    </citation>
    <scope>NUCLEOTIDE SEQUENCE</scope>
    <source>
        <strain evidence="1">RS5133</strain>
    </source>
</reference>
<keyword evidence="2" id="KW-1185">Reference proteome</keyword>
<dbReference type="Gene3D" id="3.90.550.10">
    <property type="entry name" value="Spore Coat Polysaccharide Biosynthesis Protein SpsA, Chain A"/>
    <property type="match status" value="1"/>
</dbReference>
<proteinExistence type="predicted"/>
<protein>
    <recommendedName>
        <fullName evidence="3">Nucleotide-diphospho-sugar transferase domain-containing protein</fullName>
    </recommendedName>
</protein>
<evidence type="ECO:0008006" key="3">
    <source>
        <dbReference type="Google" id="ProtNLM"/>
    </source>
</evidence>
<dbReference type="PANTHER" id="PTHR31562">
    <property type="entry name" value="PROTEIN CBG18972"/>
    <property type="match status" value="1"/>
</dbReference>
<accession>A0AAV5WMT2</accession>
<comment type="caution">
    <text evidence="1">The sequence shown here is derived from an EMBL/GenBank/DDBJ whole genome shotgun (WGS) entry which is preliminary data.</text>
</comment>
<dbReference type="Pfam" id="PF03314">
    <property type="entry name" value="DUF273"/>
    <property type="match status" value="1"/>
</dbReference>
<dbReference type="EMBL" id="BTSY01000006">
    <property type="protein sequence ID" value="GMT33601.1"/>
    <property type="molecule type" value="Genomic_DNA"/>
</dbReference>
<gene>
    <name evidence="1" type="ORF">PFISCL1PPCAC_24898</name>
</gene>